<dbReference type="InterPro" id="IPR005835">
    <property type="entry name" value="NTP_transferase_dom"/>
</dbReference>
<evidence type="ECO:0000256" key="6">
    <source>
        <dbReference type="ARBA" id="ARBA00023134"/>
    </source>
</evidence>
<evidence type="ECO:0000259" key="10">
    <source>
        <dbReference type="Pfam" id="PF22640"/>
    </source>
</evidence>
<evidence type="ECO:0000256" key="7">
    <source>
        <dbReference type="ARBA" id="ARBA00047343"/>
    </source>
</evidence>
<comment type="catalytic activity">
    <reaction evidence="7">
        <text>alpha-D-mannose 1-phosphate + GTP + H(+) = GDP-alpha-D-mannose + diphosphate</text>
        <dbReference type="Rhea" id="RHEA:15229"/>
        <dbReference type="ChEBI" id="CHEBI:15378"/>
        <dbReference type="ChEBI" id="CHEBI:33019"/>
        <dbReference type="ChEBI" id="CHEBI:37565"/>
        <dbReference type="ChEBI" id="CHEBI:57527"/>
        <dbReference type="ChEBI" id="CHEBI:58409"/>
        <dbReference type="EC" id="2.7.7.13"/>
    </reaction>
</comment>
<evidence type="ECO:0000256" key="5">
    <source>
        <dbReference type="ARBA" id="ARBA00022741"/>
    </source>
</evidence>
<feature type="domain" description="MannoseP isomerase/GMP-like beta-helix" evidence="10">
    <location>
        <begin position="303"/>
        <end position="352"/>
    </location>
</feature>
<dbReference type="Proteomes" id="UP000761264">
    <property type="component" value="Unassembled WGS sequence"/>
</dbReference>
<proteinExistence type="inferred from homology"/>
<evidence type="ECO:0000313" key="12">
    <source>
        <dbReference type="Proteomes" id="UP000761264"/>
    </source>
</evidence>
<dbReference type="Gene3D" id="3.90.550.10">
    <property type="entry name" value="Spore Coat Polysaccharide Biosynthesis Protein SpsA, Chain A"/>
    <property type="match status" value="1"/>
</dbReference>
<dbReference type="PANTHER" id="PTHR46390">
    <property type="entry name" value="MANNOSE-1-PHOSPHATE GUANYLYLTRANSFERASE"/>
    <property type="match status" value="1"/>
</dbReference>
<dbReference type="PANTHER" id="PTHR46390:SF1">
    <property type="entry name" value="MANNOSE-1-PHOSPHATE GUANYLYLTRANSFERASE"/>
    <property type="match status" value="1"/>
</dbReference>
<dbReference type="NCBIfam" id="TIGR01479">
    <property type="entry name" value="GMP_PMI"/>
    <property type="match status" value="1"/>
</dbReference>
<comment type="similarity">
    <text evidence="1 8">Belongs to the mannose-6-phosphate isomerase type 2 family.</text>
</comment>
<reference evidence="11" key="1">
    <citation type="submission" date="2020-03" db="EMBL/GenBank/DDBJ databases">
        <title>Genome of Pelagibius litoralis DSM 21314T.</title>
        <authorList>
            <person name="Wang G."/>
        </authorList>
    </citation>
    <scope>NUCLEOTIDE SEQUENCE</scope>
    <source>
        <strain evidence="11">DSM 21314</strain>
    </source>
</reference>
<keyword evidence="11" id="KW-0413">Isomerase</keyword>
<dbReference type="GO" id="GO:0016853">
    <property type="term" value="F:isomerase activity"/>
    <property type="evidence" value="ECO:0007669"/>
    <property type="project" value="UniProtKB-KW"/>
</dbReference>
<evidence type="ECO:0000256" key="1">
    <source>
        <dbReference type="ARBA" id="ARBA00006115"/>
    </source>
</evidence>
<feature type="domain" description="Nucleotidyl transferase" evidence="9">
    <location>
        <begin position="7"/>
        <end position="290"/>
    </location>
</feature>
<protein>
    <recommendedName>
        <fullName evidence="2">mannose-1-phosphate guanylyltransferase</fullName>
        <ecNumber evidence="2">2.7.7.13</ecNumber>
    </recommendedName>
</protein>
<sequence>MAPRIHPVILSGGSGERLWPLSRAQRPKQLLSLATERTMLQETAARVAAVPLCAAPMVIANDTHRFLVAEQLQQMGAAARRIVLEPAGRNTAPAAAVAALFLSAEDPEALMALIPSDHVVQDKAAFAAAMEKAHAAALAGALTTFGISPSRPETGYGYIRPGKTLPAIDGAYRVAAFVEKPDLAAAEAYLAAGDHYWNSGIFVFSARRYLEELERQRPDILAACHKALDGASQDRDFLHLDPAAFAACPSESIDYAVMERSEHTVVIPCDMGWSDVGAWNALWEITEKDAAGNAFLGNCMTQDVEGSYLRSEDGRLIAAIGLEDMVVISTEDAVFVAPRDNTMAVRGLVKRLKDAGRQEATRDLSASPRRKGAFS</sequence>
<evidence type="ECO:0000313" key="11">
    <source>
        <dbReference type="EMBL" id="NIA68521.1"/>
    </source>
</evidence>
<evidence type="ECO:0000256" key="2">
    <source>
        <dbReference type="ARBA" id="ARBA00012387"/>
    </source>
</evidence>
<evidence type="ECO:0000256" key="4">
    <source>
        <dbReference type="ARBA" id="ARBA00022695"/>
    </source>
</evidence>
<evidence type="ECO:0000256" key="8">
    <source>
        <dbReference type="RuleBase" id="RU004190"/>
    </source>
</evidence>
<organism evidence="11 12">
    <name type="scientific">Pelagibius litoralis</name>
    <dbReference type="NCBI Taxonomy" id="374515"/>
    <lineage>
        <taxon>Bacteria</taxon>
        <taxon>Pseudomonadati</taxon>
        <taxon>Pseudomonadota</taxon>
        <taxon>Alphaproteobacteria</taxon>
        <taxon>Rhodospirillales</taxon>
        <taxon>Rhodovibrionaceae</taxon>
        <taxon>Pelagibius</taxon>
    </lineage>
</organism>
<dbReference type="EMBL" id="JAAQPH010000005">
    <property type="protein sequence ID" value="NIA68521.1"/>
    <property type="molecule type" value="Genomic_DNA"/>
</dbReference>
<gene>
    <name evidence="11" type="ORF">HBA54_07935</name>
</gene>
<evidence type="ECO:0000256" key="3">
    <source>
        <dbReference type="ARBA" id="ARBA00022679"/>
    </source>
</evidence>
<keyword evidence="6" id="KW-0342">GTP-binding</keyword>
<dbReference type="CDD" id="cd02509">
    <property type="entry name" value="GDP-M1P_Guanylyltransferase"/>
    <property type="match status" value="1"/>
</dbReference>
<keyword evidence="5" id="KW-0547">Nucleotide-binding</keyword>
<comment type="caution">
    <text evidence="11">The sequence shown here is derived from an EMBL/GenBank/DDBJ whole genome shotgun (WGS) entry which is preliminary data.</text>
</comment>
<dbReference type="InterPro" id="IPR029044">
    <property type="entry name" value="Nucleotide-diphossugar_trans"/>
</dbReference>
<dbReference type="EC" id="2.7.7.13" evidence="2"/>
<dbReference type="FunFam" id="3.90.550.10:FF:000046">
    <property type="entry name" value="Mannose-1-phosphate guanylyltransferase (GDP)"/>
    <property type="match status" value="1"/>
</dbReference>
<dbReference type="InterPro" id="IPR051161">
    <property type="entry name" value="Mannose-6P_isomerase_type2"/>
</dbReference>
<evidence type="ECO:0000259" key="9">
    <source>
        <dbReference type="Pfam" id="PF00483"/>
    </source>
</evidence>
<dbReference type="InterPro" id="IPR054566">
    <property type="entry name" value="ManC/GMP-like_b-helix"/>
</dbReference>
<dbReference type="InterPro" id="IPR006375">
    <property type="entry name" value="Man1P_GuaTrfase/Man6P_Isoase"/>
</dbReference>
<dbReference type="GO" id="GO:0009298">
    <property type="term" value="P:GDP-mannose biosynthetic process"/>
    <property type="evidence" value="ECO:0007669"/>
    <property type="project" value="TreeGrafter"/>
</dbReference>
<dbReference type="GO" id="GO:0005525">
    <property type="term" value="F:GTP binding"/>
    <property type="evidence" value="ECO:0007669"/>
    <property type="project" value="UniProtKB-KW"/>
</dbReference>
<dbReference type="GO" id="GO:0004475">
    <property type="term" value="F:mannose-1-phosphate guanylyltransferase (GTP) activity"/>
    <property type="evidence" value="ECO:0007669"/>
    <property type="project" value="UniProtKB-EC"/>
</dbReference>
<dbReference type="SUPFAM" id="SSF159283">
    <property type="entry name" value="Guanosine diphospho-D-mannose pyrophosphorylase/mannose-6-phosphate isomerase linker domain"/>
    <property type="match status" value="1"/>
</dbReference>
<name>A0A967C220_9PROT</name>
<dbReference type="Pfam" id="PF22640">
    <property type="entry name" value="ManC_GMP_beta-helix"/>
    <property type="match status" value="1"/>
</dbReference>
<dbReference type="InterPro" id="IPR049577">
    <property type="entry name" value="GMPP_N"/>
</dbReference>
<dbReference type="Pfam" id="PF00483">
    <property type="entry name" value="NTP_transferase"/>
    <property type="match status" value="1"/>
</dbReference>
<dbReference type="GO" id="GO:0000271">
    <property type="term" value="P:polysaccharide biosynthetic process"/>
    <property type="evidence" value="ECO:0007669"/>
    <property type="project" value="InterPro"/>
</dbReference>
<keyword evidence="4 11" id="KW-0548">Nucleotidyltransferase</keyword>
<accession>A0A967C220</accession>
<keyword evidence="3 11" id="KW-0808">Transferase</keyword>
<dbReference type="AlphaFoldDB" id="A0A967C220"/>
<keyword evidence="12" id="KW-1185">Reference proteome</keyword>
<dbReference type="SUPFAM" id="SSF53448">
    <property type="entry name" value="Nucleotide-diphospho-sugar transferases"/>
    <property type="match status" value="1"/>
</dbReference>